<comment type="catalytic activity">
    <reaction evidence="2 4">
        <text>O-phospho-L-seryl-[protein] + H2O = L-seryl-[protein] + phosphate</text>
        <dbReference type="Rhea" id="RHEA:20629"/>
        <dbReference type="Rhea" id="RHEA-COMP:9863"/>
        <dbReference type="Rhea" id="RHEA-COMP:11604"/>
        <dbReference type="ChEBI" id="CHEBI:15377"/>
        <dbReference type="ChEBI" id="CHEBI:29999"/>
        <dbReference type="ChEBI" id="CHEBI:43474"/>
        <dbReference type="ChEBI" id="CHEBI:83421"/>
        <dbReference type="EC" id="3.1.3.16"/>
    </reaction>
</comment>
<accession>A0A0D3F7Z0</accession>
<evidence type="ECO:0000259" key="5">
    <source>
        <dbReference type="PROSITE" id="PS51746"/>
    </source>
</evidence>
<comment type="similarity">
    <text evidence="4">Belongs to the PP2C family.</text>
</comment>
<dbReference type="EC" id="3.1.3.16" evidence="4"/>
<dbReference type="InterPro" id="IPR039123">
    <property type="entry name" value="PPTC7"/>
</dbReference>
<feature type="domain" description="PPM-type phosphatase" evidence="5">
    <location>
        <begin position="71"/>
        <end position="291"/>
    </location>
</feature>
<dbReference type="PROSITE" id="PS51746">
    <property type="entry name" value="PPM_2"/>
    <property type="match status" value="2"/>
</dbReference>
<comment type="cofactor">
    <cofactor evidence="4">
        <name>Mg(2+)</name>
        <dbReference type="ChEBI" id="CHEBI:18420"/>
    </cofactor>
</comment>
<evidence type="ECO:0000256" key="3">
    <source>
        <dbReference type="ARBA" id="ARBA00048336"/>
    </source>
</evidence>
<keyword evidence="4" id="KW-0460">Magnesium</keyword>
<dbReference type="HOGENOM" id="CLU_029404_4_0_1"/>
<evidence type="ECO:0000256" key="4">
    <source>
        <dbReference type="RuleBase" id="RU366020"/>
    </source>
</evidence>
<protein>
    <recommendedName>
        <fullName evidence="4">Protein phosphatase</fullName>
        <ecNumber evidence="4">3.1.3.16</ecNumber>
    </recommendedName>
</protein>
<dbReference type="PANTHER" id="PTHR12320">
    <property type="entry name" value="PROTEIN PHOSPHATASE 2C"/>
    <property type="match status" value="1"/>
</dbReference>
<dbReference type="SMART" id="SM00332">
    <property type="entry name" value="PP2Cc"/>
    <property type="match status" value="1"/>
</dbReference>
<dbReference type="Gramene" id="OBART02G25150.1">
    <property type="protein sequence ID" value="OBART02G25150.1"/>
    <property type="gene ID" value="OBART02G25150"/>
</dbReference>
<evidence type="ECO:0000313" key="7">
    <source>
        <dbReference type="Proteomes" id="UP000026960"/>
    </source>
</evidence>
<feature type="domain" description="PPM-type phosphatase" evidence="5">
    <location>
        <begin position="301"/>
        <end position="480"/>
    </location>
</feature>
<evidence type="ECO:0000256" key="2">
    <source>
        <dbReference type="ARBA" id="ARBA00047761"/>
    </source>
</evidence>
<reference evidence="6" key="1">
    <citation type="journal article" date="2009" name="Rice">
        <title>De Novo Next Generation Sequencing of Plant Genomes.</title>
        <authorList>
            <person name="Rounsley S."/>
            <person name="Marri P.R."/>
            <person name="Yu Y."/>
            <person name="He R."/>
            <person name="Sisneros N."/>
            <person name="Goicoechea J.L."/>
            <person name="Lee S.J."/>
            <person name="Angelova A."/>
            <person name="Kudrna D."/>
            <person name="Luo M."/>
            <person name="Affourtit J."/>
            <person name="Desany B."/>
            <person name="Knight J."/>
            <person name="Niazi F."/>
            <person name="Egholm M."/>
            <person name="Wing R.A."/>
        </authorList>
    </citation>
    <scope>NUCLEOTIDE SEQUENCE [LARGE SCALE GENOMIC DNA]</scope>
    <source>
        <strain evidence="6">cv. IRGC 105608</strain>
    </source>
</reference>
<name>A0A0D3F7Z0_9ORYZ</name>
<dbReference type="STRING" id="65489.A0A0D3F7Z0"/>
<dbReference type="SMART" id="SM00331">
    <property type="entry name" value="PP2C_SIG"/>
    <property type="match status" value="1"/>
</dbReference>
<evidence type="ECO:0000313" key="6">
    <source>
        <dbReference type="EnsemblPlants" id="OBART02G25150.1"/>
    </source>
</evidence>
<dbReference type="Proteomes" id="UP000026960">
    <property type="component" value="Chromosome 2"/>
</dbReference>
<proteinExistence type="inferred from homology"/>
<evidence type="ECO:0000256" key="1">
    <source>
        <dbReference type="ARBA" id="ARBA00022723"/>
    </source>
</evidence>
<dbReference type="AlphaFoldDB" id="A0A0D3F7Z0"/>
<sequence>MEALPQIRQTLSEIDRRIPDALRVAMGLRLRPTAGAALEEITRFAASCLPRPCPEGGDDPMECDEPAPARALRMEAASCFLPDHDEDSHFVRPEAGVVALADGVGGYRAPGVDAAAFARALVYNAFEMVAVSARTQGASTAVILSLAGATLKYAYIGDSAFAVFRDGKLFFRSEAQVHSFNYPFQLSVKNGNSVTSAARGGVEVKEGDVVVAGTDGLFDNVASEELQRIVAMGRALGLSPKQTADVVAGFAYEASTTMGRDTPFSLESQKKQGTIFRRGKRDDITVVVAYILVTAEPGTPVCPYTLLERAYEEMLESGAQGGSTAVILSLADGNVLRWAYIGDSAFAVLRDGRVVVRSVQQQRYFNAPYYLGGRRGDEGMTVGMVGEMKVRRGDVVVAGTDGLFDNMSDAELEKVVQIGTALGFSPKNMADIIGGTAYEMSRCLLKDSPFAVEWRKQHENEEEHFYGGKVDDITVVVACIVSSDS</sequence>
<dbReference type="PaxDb" id="65489-OBART02G25150.1"/>
<dbReference type="PANTHER" id="PTHR12320:SF87">
    <property type="entry name" value="PROTEIN PHOSPHATASE 2C 24-RELATED"/>
    <property type="match status" value="1"/>
</dbReference>
<dbReference type="InterPro" id="IPR001932">
    <property type="entry name" value="PPM-type_phosphatase-like_dom"/>
</dbReference>
<dbReference type="EnsemblPlants" id="OBART02G25150.1">
    <property type="protein sequence ID" value="OBART02G25150.1"/>
    <property type="gene ID" value="OBART02G25150"/>
</dbReference>
<keyword evidence="4" id="KW-0464">Manganese</keyword>
<comment type="cofactor">
    <cofactor evidence="4">
        <name>Mn(2+)</name>
        <dbReference type="ChEBI" id="CHEBI:29035"/>
    </cofactor>
</comment>
<dbReference type="SUPFAM" id="SSF81606">
    <property type="entry name" value="PP2C-like"/>
    <property type="match status" value="2"/>
</dbReference>
<dbReference type="GO" id="GO:0046872">
    <property type="term" value="F:metal ion binding"/>
    <property type="evidence" value="ECO:0007669"/>
    <property type="project" value="UniProtKB-UniRule"/>
</dbReference>
<dbReference type="GO" id="GO:0004722">
    <property type="term" value="F:protein serine/threonine phosphatase activity"/>
    <property type="evidence" value="ECO:0007669"/>
    <property type="project" value="UniProtKB-EC"/>
</dbReference>
<reference evidence="6" key="2">
    <citation type="submission" date="2015-03" db="UniProtKB">
        <authorList>
            <consortium name="EnsemblPlants"/>
        </authorList>
    </citation>
    <scope>IDENTIFICATION</scope>
</reference>
<comment type="catalytic activity">
    <reaction evidence="3 4">
        <text>O-phospho-L-threonyl-[protein] + H2O = L-threonyl-[protein] + phosphate</text>
        <dbReference type="Rhea" id="RHEA:47004"/>
        <dbReference type="Rhea" id="RHEA-COMP:11060"/>
        <dbReference type="Rhea" id="RHEA-COMP:11605"/>
        <dbReference type="ChEBI" id="CHEBI:15377"/>
        <dbReference type="ChEBI" id="CHEBI:30013"/>
        <dbReference type="ChEBI" id="CHEBI:43474"/>
        <dbReference type="ChEBI" id="CHEBI:61977"/>
        <dbReference type="EC" id="3.1.3.16"/>
    </reaction>
</comment>
<keyword evidence="4" id="KW-0378">Hydrolase</keyword>
<keyword evidence="1 4" id="KW-0479">Metal-binding</keyword>
<organism evidence="6">
    <name type="scientific">Oryza barthii</name>
    <dbReference type="NCBI Taxonomy" id="65489"/>
    <lineage>
        <taxon>Eukaryota</taxon>
        <taxon>Viridiplantae</taxon>
        <taxon>Streptophyta</taxon>
        <taxon>Embryophyta</taxon>
        <taxon>Tracheophyta</taxon>
        <taxon>Spermatophyta</taxon>
        <taxon>Magnoliopsida</taxon>
        <taxon>Liliopsida</taxon>
        <taxon>Poales</taxon>
        <taxon>Poaceae</taxon>
        <taxon>BOP clade</taxon>
        <taxon>Oryzoideae</taxon>
        <taxon>Oryzeae</taxon>
        <taxon>Oryzinae</taxon>
        <taxon>Oryza</taxon>
    </lineage>
</organism>
<dbReference type="Gene3D" id="3.60.40.10">
    <property type="entry name" value="PPM-type phosphatase domain"/>
    <property type="match status" value="2"/>
</dbReference>
<dbReference type="InterPro" id="IPR036457">
    <property type="entry name" value="PPM-type-like_dom_sf"/>
</dbReference>
<keyword evidence="7" id="KW-1185">Reference proteome</keyword>
<keyword evidence="4" id="KW-0904">Protein phosphatase</keyword>
<dbReference type="eggNOG" id="KOG1379">
    <property type="taxonomic scope" value="Eukaryota"/>
</dbReference>